<organism evidence="1 2">
    <name type="scientific">Clostridium tanneri</name>
    <dbReference type="NCBI Taxonomy" id="3037988"/>
    <lineage>
        <taxon>Bacteria</taxon>
        <taxon>Bacillati</taxon>
        <taxon>Bacillota</taxon>
        <taxon>Clostridia</taxon>
        <taxon>Eubacteriales</taxon>
        <taxon>Clostridiaceae</taxon>
        <taxon>Clostridium</taxon>
    </lineage>
</organism>
<proteinExistence type="predicted"/>
<evidence type="ECO:0000313" key="2">
    <source>
        <dbReference type="Proteomes" id="UP001281656"/>
    </source>
</evidence>
<protein>
    <submittedName>
        <fullName evidence="1">Uncharacterized protein</fullName>
    </submittedName>
</protein>
<gene>
    <name evidence="1" type="ORF">P8V03_13805</name>
</gene>
<dbReference type="EMBL" id="JARUJP010000017">
    <property type="protein sequence ID" value="MDW8802225.1"/>
    <property type="molecule type" value="Genomic_DNA"/>
</dbReference>
<evidence type="ECO:0000313" key="1">
    <source>
        <dbReference type="EMBL" id="MDW8802225.1"/>
    </source>
</evidence>
<reference evidence="1 2" key="1">
    <citation type="submission" date="2023-04" db="EMBL/GenBank/DDBJ databases">
        <title>Clostridium tannerae sp. nov., isolated from the fecal material of an alpaca.</title>
        <authorList>
            <person name="Miller S."/>
            <person name="Hendry M."/>
            <person name="King J."/>
            <person name="Sankaranarayanan K."/>
            <person name="Lawson P.A."/>
        </authorList>
    </citation>
    <scope>NUCLEOTIDE SEQUENCE [LARGE SCALE GENOMIC DNA]</scope>
    <source>
        <strain evidence="1 2">A1-XYC3</strain>
    </source>
</reference>
<keyword evidence="2" id="KW-1185">Reference proteome</keyword>
<dbReference type="RefSeq" id="WP_318798577.1">
    <property type="nucleotide sequence ID" value="NZ_JARUJP010000017.1"/>
</dbReference>
<dbReference type="Proteomes" id="UP001281656">
    <property type="component" value="Unassembled WGS sequence"/>
</dbReference>
<comment type="caution">
    <text evidence="1">The sequence shown here is derived from an EMBL/GenBank/DDBJ whole genome shotgun (WGS) entry which is preliminary data.</text>
</comment>
<accession>A0ABU4JVP8</accession>
<sequence>MSKMKNKRGFLIVITLITILILSLGALFSLVSWNHSYVVPKVKVSFDLIDKGIKAQSKGVMELNNDELNGIIAFYSSGKKTYDDLTIKGIHGEMSGDSLQFFIPSSYKGISFLLRTEGNLGFKEGKAQYIVNKVYLGKLPISKDFVLNKLKNVMTGTMAADNSSIYLDLSSMPVKIKDVKVRGSILVVEVEKVSGIYEERLKFLENMIKDFIK</sequence>
<name>A0ABU4JVP8_9CLOT</name>